<comment type="similarity">
    <text evidence="7">Belongs to the DOCK family.</text>
</comment>
<evidence type="ECO:0000256" key="3">
    <source>
        <dbReference type="ARBA" id="ARBA00022490"/>
    </source>
</evidence>
<dbReference type="InterPro" id="IPR027357">
    <property type="entry name" value="DOCKER_dom"/>
</dbReference>
<dbReference type="EMBL" id="ABJB010939443">
    <property type="status" value="NOT_ANNOTATED_CDS"/>
    <property type="molecule type" value="Genomic_DNA"/>
</dbReference>
<evidence type="ECO:0000256" key="5">
    <source>
        <dbReference type="ARBA" id="ARBA00022658"/>
    </source>
</evidence>
<reference evidence="12" key="2">
    <citation type="submission" date="2020-05" db="UniProtKB">
        <authorList>
            <consortium name="EnsemblMetazoa"/>
        </authorList>
    </citation>
    <scope>IDENTIFICATION</scope>
    <source>
        <strain evidence="12">wikel</strain>
    </source>
</reference>
<dbReference type="FunFam" id="1.25.40.410:FF:000003">
    <property type="entry name" value="Dedicator of cytokinesis protein 4"/>
    <property type="match status" value="1"/>
</dbReference>
<dbReference type="InterPro" id="IPR046769">
    <property type="entry name" value="DOCKER_Lobe_A"/>
</dbReference>
<dbReference type="InterPro" id="IPR032376">
    <property type="entry name" value="DOCK_N"/>
</dbReference>
<keyword evidence="13" id="KW-1185">Reference proteome</keyword>
<dbReference type="EMBL" id="ABJB010131106">
    <property type="status" value="NOT_ANNOTATED_CDS"/>
    <property type="molecule type" value="Genomic_DNA"/>
</dbReference>
<dbReference type="OrthoDB" id="18896at2759"/>
<dbReference type="Gene3D" id="1.20.58.740">
    <property type="match status" value="1"/>
</dbReference>
<dbReference type="EMBL" id="ABJB011013157">
    <property type="status" value="NOT_ANNOTATED_CDS"/>
    <property type="molecule type" value="Genomic_DNA"/>
</dbReference>
<dbReference type="InterPro" id="IPR001452">
    <property type="entry name" value="SH3_domain"/>
</dbReference>
<dbReference type="EMBL" id="ABJB010349701">
    <property type="status" value="NOT_ANNOTATED_CDS"/>
    <property type="molecule type" value="Genomic_DNA"/>
</dbReference>
<keyword evidence="5" id="KW-0344">Guanine-nucleotide releasing factor</keyword>
<evidence type="ECO:0000313" key="13">
    <source>
        <dbReference type="Proteomes" id="UP000001555"/>
    </source>
</evidence>
<keyword evidence="2 6" id="KW-0728">SH3 domain</keyword>
<dbReference type="EnsemblMetazoa" id="ISCW003358-RA">
    <property type="protein sequence ID" value="ISCW003358-PA"/>
    <property type="gene ID" value="ISCW003358"/>
</dbReference>
<dbReference type="InterPro" id="IPR035892">
    <property type="entry name" value="C2_domain_sf"/>
</dbReference>
<evidence type="ECO:0007829" key="14">
    <source>
        <dbReference type="PeptideAtlas" id="B7P9N2"/>
    </source>
</evidence>
<dbReference type="CDD" id="cd11872">
    <property type="entry name" value="SH3_DOCK_AB"/>
    <property type="match status" value="1"/>
</dbReference>
<dbReference type="InterPro" id="IPR026791">
    <property type="entry name" value="DOCK"/>
</dbReference>
<name>B7P9N2_IXOSC</name>
<reference evidence="11 13" key="1">
    <citation type="submission" date="2008-03" db="EMBL/GenBank/DDBJ databases">
        <title>Annotation of Ixodes scapularis.</title>
        <authorList>
            <consortium name="Ixodes scapularis Genome Project Consortium"/>
            <person name="Caler E."/>
            <person name="Hannick L.I."/>
            <person name="Bidwell S."/>
            <person name="Joardar V."/>
            <person name="Thiagarajan M."/>
            <person name="Amedeo P."/>
            <person name="Galinsky K.J."/>
            <person name="Schobel S."/>
            <person name="Inman J."/>
            <person name="Hostetler J."/>
            <person name="Miller J."/>
            <person name="Hammond M."/>
            <person name="Megy K."/>
            <person name="Lawson D."/>
            <person name="Kodira C."/>
            <person name="Sutton G."/>
            <person name="Meyer J."/>
            <person name="Hill C.A."/>
            <person name="Birren B."/>
            <person name="Nene V."/>
            <person name="Collins F."/>
            <person name="Alarcon-Chaidez F."/>
            <person name="Wikel S."/>
            <person name="Strausberg R."/>
        </authorList>
    </citation>
    <scope>NUCLEOTIDE SEQUENCE [LARGE SCALE GENOMIC DNA]</scope>
    <source>
        <strain evidence="13">Wikel</strain>
        <strain evidence="11">Wikel colony</strain>
    </source>
</reference>
<dbReference type="EMBL" id="ABJB010747103">
    <property type="status" value="NOT_ANNOTATED_CDS"/>
    <property type="molecule type" value="Genomic_DNA"/>
</dbReference>
<keyword evidence="3" id="KW-0963">Cytoplasm</keyword>
<dbReference type="InterPro" id="IPR047026">
    <property type="entry name" value="DOCK1_C2"/>
</dbReference>
<dbReference type="InterPro" id="IPR046770">
    <property type="entry name" value="DOCKER_Lobe_B"/>
</dbReference>
<evidence type="ECO:0000256" key="2">
    <source>
        <dbReference type="ARBA" id="ARBA00022443"/>
    </source>
</evidence>
<dbReference type="InterPro" id="IPR046773">
    <property type="entry name" value="DOCKER_Lobe_C"/>
</dbReference>
<proteinExistence type="evidence at protein level"/>
<dbReference type="PROSITE" id="PS51651">
    <property type="entry name" value="DOCKER"/>
    <property type="match status" value="1"/>
</dbReference>
<dbReference type="EMBL" id="ABJB010191271">
    <property type="status" value="NOT_ANNOTATED_CDS"/>
    <property type="molecule type" value="Genomic_DNA"/>
</dbReference>
<evidence type="ECO:0000313" key="12">
    <source>
        <dbReference type="EnsemblMetazoa" id="ISCW003358-PA"/>
    </source>
</evidence>
<dbReference type="InterPro" id="IPR042455">
    <property type="entry name" value="DOCK_N_sub1"/>
</dbReference>
<dbReference type="CDD" id="cd08694">
    <property type="entry name" value="C2_Dock-A"/>
    <property type="match status" value="1"/>
</dbReference>
<dbReference type="PROSITE" id="PS51650">
    <property type="entry name" value="C2_DOCK"/>
    <property type="match status" value="1"/>
</dbReference>
<dbReference type="Pfam" id="PF06920">
    <property type="entry name" value="DHR-2_Lobe_A"/>
    <property type="match status" value="1"/>
</dbReference>
<feature type="domain" description="SH3" evidence="8">
    <location>
        <begin position="9"/>
        <end position="70"/>
    </location>
</feature>
<evidence type="ECO:0000259" key="10">
    <source>
        <dbReference type="PROSITE" id="PS51651"/>
    </source>
</evidence>
<dbReference type="Pfam" id="PF20421">
    <property type="entry name" value="DHR-2_Lobe_C"/>
    <property type="match status" value="1"/>
</dbReference>
<feature type="domain" description="C2 DOCK-type" evidence="9">
    <location>
        <begin position="418"/>
        <end position="601"/>
    </location>
</feature>
<dbReference type="VEuPathDB" id="VectorBase:ISCP_013200"/>
<dbReference type="InterPro" id="IPR056372">
    <property type="entry name" value="TPR_DOCK"/>
</dbReference>
<dbReference type="GO" id="GO:0005085">
    <property type="term" value="F:guanyl-nucleotide exchange factor activity"/>
    <property type="evidence" value="ECO:0000318"/>
    <property type="project" value="GO_Central"/>
</dbReference>
<dbReference type="EMBL" id="DS665503">
    <property type="protein sequence ID" value="EEC03304.1"/>
    <property type="molecule type" value="Genomic_DNA"/>
</dbReference>
<dbReference type="Pfam" id="PF14429">
    <property type="entry name" value="DOCK-C2"/>
    <property type="match status" value="1"/>
</dbReference>
<dbReference type="CDD" id="cd11697">
    <property type="entry name" value="DHR2_DOCK_A"/>
    <property type="match status" value="1"/>
</dbReference>
<dbReference type="Proteomes" id="UP000001555">
    <property type="component" value="Unassembled WGS sequence"/>
</dbReference>
<dbReference type="PROSITE" id="PS50002">
    <property type="entry name" value="SH3"/>
    <property type="match status" value="1"/>
</dbReference>
<keyword evidence="14" id="KW-1267">Proteomics identification</keyword>
<gene>
    <name evidence="11" type="ORF">IscW_ISCW003358</name>
</gene>
<keyword evidence="4" id="KW-0597">Phosphoprotein</keyword>
<protein>
    <submittedName>
        <fullName evidence="11 12">Dock-1, putative</fullName>
    </submittedName>
</protein>
<dbReference type="GO" id="GO:0007264">
    <property type="term" value="P:small GTPase-mediated signal transduction"/>
    <property type="evidence" value="ECO:0007669"/>
    <property type="project" value="InterPro"/>
</dbReference>
<dbReference type="EMBL" id="ABJB010919045">
    <property type="status" value="NOT_ANNOTATED_CDS"/>
    <property type="molecule type" value="Genomic_DNA"/>
</dbReference>
<evidence type="ECO:0000256" key="4">
    <source>
        <dbReference type="ARBA" id="ARBA00022553"/>
    </source>
</evidence>
<dbReference type="EMBL" id="ABJB010816281">
    <property type="status" value="NOT_ANNOTATED_CDS"/>
    <property type="molecule type" value="Genomic_DNA"/>
</dbReference>
<dbReference type="Gene3D" id="1.20.1270.350">
    <property type="entry name" value="Dedicator of cytokinesis N-terminal subdomain"/>
    <property type="match status" value="1"/>
</dbReference>
<dbReference type="PANTHER" id="PTHR45653:SF10">
    <property type="entry name" value="MYOBLAST CITY, ISOFORM B"/>
    <property type="match status" value="1"/>
</dbReference>
<dbReference type="GO" id="GO:0007520">
    <property type="term" value="P:myoblast fusion"/>
    <property type="evidence" value="ECO:0000318"/>
    <property type="project" value="GO_Central"/>
</dbReference>
<dbReference type="SUPFAM" id="SSF50044">
    <property type="entry name" value="SH3-domain"/>
    <property type="match status" value="1"/>
</dbReference>
<comment type="subcellular location">
    <subcellularLocation>
        <location evidence="1">Cytoplasm</location>
    </subcellularLocation>
</comment>
<evidence type="ECO:0000256" key="1">
    <source>
        <dbReference type="ARBA" id="ARBA00004496"/>
    </source>
</evidence>
<dbReference type="Pfam" id="PF23554">
    <property type="entry name" value="TPR_DOCK"/>
    <property type="match status" value="1"/>
</dbReference>
<dbReference type="InterPro" id="IPR027007">
    <property type="entry name" value="C2_DOCK-type_domain"/>
</dbReference>
<evidence type="ECO:0000259" key="9">
    <source>
        <dbReference type="PROSITE" id="PS51650"/>
    </source>
</evidence>
<feature type="non-terminal residue" evidence="11">
    <location>
        <position position="1613"/>
    </location>
</feature>
<evidence type="ECO:0000313" key="11">
    <source>
        <dbReference type="EMBL" id="EEC03304.1"/>
    </source>
</evidence>
<dbReference type="GO" id="GO:0005886">
    <property type="term" value="C:plasma membrane"/>
    <property type="evidence" value="ECO:0000318"/>
    <property type="project" value="GO_Central"/>
</dbReference>
<dbReference type="STRING" id="6945.B7P9N2"/>
<sequence length="1613" mass="186097">MTKWAPVSDKSKYGVAIANFTQEGLHRLRLNVGDAVYIYEESEEWYYGCCTSSKAKKGIFPKSYIAVKDSIIDKTGPHEVVIPKEPSIIKEITAVLREWGPIWKQLYLTNKTEFDSVRSMMYELMDSRRKIMSGTLPVDELRELKHKVTTKIEMGNAILDLDLVVRLSGNILNPDVTSTIDLYRAHLEAAQRIKQMSSAQSDMGSPKTSSRYCHNLFVVLKNFVCRIGDDADLLMTLYDAKEQKFISENYFVQWGKSGLAKDLDQLNNLRVLFTDLGSRDLSRERVNFICQIIRIGGSTLYSKKAVESEGMRRPFGVAAMDISDIISGKIDSDEEKQYFVPYVQCGERDFLDTAIKKALSAKEITQKEHKGQGLWICLKLLHGDNKQVREENPHLVSGTTAVARKMGFPEVILPGDVRNDLYLTLVQAEFSKGTKSSDRNIEVTVKVCNEKGTIIPGVISVGSGSENLDEYHSVIYYHEDRPRWMETFKIAVPIELFYSAHLLFMFKHRSSNEAKDRAEKPFAMSFVKLMQENGTTLNDEVHELLVYRVSERMGLFDMEAYFEENSSTPNVQPNKAQLASFQAGGISLAIKDSFQISTLVCSTKLTQNVDLLGLLKWWTLPENLQKNLHALMKVDGEEVVKFLQDILDALFDILMKNSDSDLYDNLVFEALVFIICLISDRKYLHFKPVLDLYIEETFSATLAYNKLIVVLKYYIDNINLETQETESLLMRAMKSIEYIFKFIVHSRKLFAHLNEGKGTQLFEQSLEELLKSITGMMLHKADAVLLIQGACLKYFPATIPDILRVFNAEQLSHIITELINNLPPERLKKQKMMCVNDIVHSELFTLPKCRAILLPMINSHVQLLMEKGDELELCVKILSDIMVVLHGHDRAQTVDDISQVMLSVLRTVIQTVIKTDRSLSIVGNIVALMVAILRQMSKHHYQIYLDHFPTNTDLLDFLMEILLVFKDLVSKNVYPKDWNDMIMLQNNVMLKALRYFSHTIRDRFTNPFDYQVWNNYFHCAIAFLTQDALQLENFSHNKRNKICEFYSPRKSISFHQNDCYVHNLDIKGNFQEARLTCSLESSLETTLYGELSPLQACISEFGVNPFLSILHLLSAFSNFENEMITKLDVLVEGGRGDQQYQDFLQQILYDLCENHTALHDAGLKFIRIVVRLMKRLLEYRTIITDENKENRMSCTVNLLEFYHEINRQEMYIRYLHKLCDLHLECDNYIEAAFTLQLHAKLLRWSDEGLPSLLRSAKYPECETNRELKERLYYEILDHFDKGKLWEAGLMLCKELLAQYENETFDYGQLSMLHARMATFYQNIMRHLRPEPEYFRVAYYGRSFPAFLQNKVFVYRGKEYERLSDFSTRLLNQFPNAMLLTKLTIPGKDVTESQCQYLQINKVDPVMNNPQRFQNKPVHDQILKYYRVNEVNKFTYSRPLRRGEKDSDSDIGHIWLERTTLETAYMLPGILRWFVVVKTQTVEVSPLQNAVETMESANAKIRDHVLQYRADLTLPLNPLSMLLGGIVDAAVNGGIGQYEKASAYLLFLLQNNKSDREGIDRLKELIACQIPLLEAAIEIHKQKAPESLQPYHSHMQEKFLKLKAHIEEKYGKAV</sequence>
<accession>B7P9N2</accession>
<dbReference type="Gene3D" id="2.60.40.150">
    <property type="entry name" value="C2 domain"/>
    <property type="match status" value="1"/>
</dbReference>
<dbReference type="Gene3D" id="1.25.40.410">
    <property type="match status" value="1"/>
</dbReference>
<evidence type="ECO:0000259" key="8">
    <source>
        <dbReference type="PROSITE" id="PS50002"/>
    </source>
</evidence>
<dbReference type="Pfam" id="PF16172">
    <property type="entry name" value="DOCK_N"/>
    <property type="match status" value="1"/>
</dbReference>
<dbReference type="Gene3D" id="2.30.30.40">
    <property type="entry name" value="SH3 Domains"/>
    <property type="match status" value="1"/>
</dbReference>
<dbReference type="SMART" id="SM00326">
    <property type="entry name" value="SH3"/>
    <property type="match status" value="1"/>
</dbReference>
<dbReference type="EMBL" id="ABJB011087767">
    <property type="status" value="NOT_ANNOTATED_CDS"/>
    <property type="molecule type" value="Genomic_DNA"/>
</dbReference>
<feature type="domain" description="DOCKER" evidence="10">
    <location>
        <begin position="1202"/>
        <end position="1613"/>
    </location>
</feature>
<dbReference type="PaxDb" id="6945-B7P9N2"/>
<organism>
    <name type="scientific">Ixodes scapularis</name>
    <name type="common">Black-legged tick</name>
    <name type="synonym">Deer tick</name>
    <dbReference type="NCBI Taxonomy" id="6945"/>
    <lineage>
        <taxon>Eukaryota</taxon>
        <taxon>Metazoa</taxon>
        <taxon>Ecdysozoa</taxon>
        <taxon>Arthropoda</taxon>
        <taxon>Chelicerata</taxon>
        <taxon>Arachnida</taxon>
        <taxon>Acari</taxon>
        <taxon>Parasitiformes</taxon>
        <taxon>Ixodida</taxon>
        <taxon>Ixodoidea</taxon>
        <taxon>Ixodidae</taxon>
        <taxon>Ixodinae</taxon>
        <taxon>Ixodes</taxon>
    </lineage>
</organism>
<dbReference type="VEuPathDB" id="VectorBase:ISCI003358"/>
<dbReference type="InterPro" id="IPR043162">
    <property type="entry name" value="DOCK_C_lobe_C"/>
</dbReference>
<dbReference type="InterPro" id="IPR036028">
    <property type="entry name" value="SH3-like_dom_sf"/>
</dbReference>
<dbReference type="HOGENOM" id="CLU_000595_2_1_1"/>
<dbReference type="PANTHER" id="PTHR45653">
    <property type="entry name" value="DEDICATOR OF CYTOKINESIS"/>
    <property type="match status" value="1"/>
</dbReference>
<dbReference type="InterPro" id="IPR043161">
    <property type="entry name" value="DOCK_C_lobe_A"/>
</dbReference>
<dbReference type="FunCoup" id="B7P9N2">
    <property type="interactions" value="514"/>
</dbReference>
<evidence type="ECO:0000256" key="7">
    <source>
        <dbReference type="PROSITE-ProRule" id="PRU00983"/>
    </source>
</evidence>
<dbReference type="EMBL" id="ABJB010870676">
    <property type="status" value="NOT_ANNOTATED_CDS"/>
    <property type="molecule type" value="Genomic_DNA"/>
</dbReference>
<dbReference type="GO" id="GO:0031267">
    <property type="term" value="F:small GTPase binding"/>
    <property type="evidence" value="ECO:0000318"/>
    <property type="project" value="GO_Central"/>
</dbReference>
<dbReference type="GO" id="GO:0016477">
    <property type="term" value="P:cell migration"/>
    <property type="evidence" value="ECO:0000318"/>
    <property type="project" value="GO_Central"/>
</dbReference>
<dbReference type="GO" id="GO:0005737">
    <property type="term" value="C:cytoplasm"/>
    <property type="evidence" value="ECO:0000318"/>
    <property type="project" value="GO_Central"/>
</dbReference>
<dbReference type="Pfam" id="PF20422">
    <property type="entry name" value="DHR-2_Lobe_B"/>
    <property type="match status" value="1"/>
</dbReference>
<evidence type="ECO:0000256" key="6">
    <source>
        <dbReference type="PROSITE-ProRule" id="PRU00192"/>
    </source>
</evidence>
<dbReference type="VEuPathDB" id="VectorBase:ISCW003358"/>